<dbReference type="AlphaFoldDB" id="A0A438HFN6"/>
<accession>A0A438HFN6</accession>
<comment type="caution">
    <text evidence="2">The sequence shown here is derived from an EMBL/GenBank/DDBJ whole genome shotgun (WGS) entry which is preliminary data.</text>
</comment>
<evidence type="ECO:0000256" key="1">
    <source>
        <dbReference type="SAM" id="MobiDB-lite"/>
    </source>
</evidence>
<feature type="region of interest" description="Disordered" evidence="1">
    <location>
        <begin position="36"/>
        <end position="83"/>
    </location>
</feature>
<reference evidence="2 3" key="1">
    <citation type="journal article" date="2018" name="PLoS Genet.">
        <title>Population sequencing reveals clonal diversity and ancestral inbreeding in the grapevine cultivar Chardonnay.</title>
        <authorList>
            <person name="Roach M.J."/>
            <person name="Johnson D.L."/>
            <person name="Bohlmann J."/>
            <person name="van Vuuren H.J."/>
            <person name="Jones S.J."/>
            <person name="Pretorius I.S."/>
            <person name="Schmidt S.A."/>
            <person name="Borneman A.R."/>
        </authorList>
    </citation>
    <scope>NUCLEOTIDE SEQUENCE [LARGE SCALE GENOMIC DNA]</scope>
    <source>
        <strain evidence="3">cv. Chardonnay</strain>
        <tissue evidence="2">Leaf</tissue>
    </source>
</reference>
<name>A0A438HFN6_VITVI</name>
<organism evidence="2 3">
    <name type="scientific">Vitis vinifera</name>
    <name type="common">Grape</name>
    <dbReference type="NCBI Taxonomy" id="29760"/>
    <lineage>
        <taxon>Eukaryota</taxon>
        <taxon>Viridiplantae</taxon>
        <taxon>Streptophyta</taxon>
        <taxon>Embryophyta</taxon>
        <taxon>Tracheophyta</taxon>
        <taxon>Spermatophyta</taxon>
        <taxon>Magnoliopsida</taxon>
        <taxon>eudicotyledons</taxon>
        <taxon>Gunneridae</taxon>
        <taxon>Pentapetalae</taxon>
        <taxon>rosids</taxon>
        <taxon>Vitales</taxon>
        <taxon>Vitaceae</taxon>
        <taxon>Viteae</taxon>
        <taxon>Vitis</taxon>
    </lineage>
</organism>
<proteinExistence type="predicted"/>
<dbReference type="Proteomes" id="UP000288805">
    <property type="component" value="Unassembled WGS sequence"/>
</dbReference>
<evidence type="ECO:0000313" key="2">
    <source>
        <dbReference type="EMBL" id="RVW83248.1"/>
    </source>
</evidence>
<feature type="compositionally biased region" description="Basic residues" evidence="1">
    <location>
        <begin position="72"/>
        <end position="83"/>
    </location>
</feature>
<sequence>MKSYVFRCLHQALLTTDNLEVSERTLGKTRGNISGKAKFLSNEQEIQPEERPPLVCHAQEDENSDSTSISAKTRHNRRSQLSM</sequence>
<protein>
    <submittedName>
        <fullName evidence="2">Uncharacterized protein</fullName>
    </submittedName>
</protein>
<gene>
    <name evidence="2" type="ORF">CK203_039676</name>
</gene>
<evidence type="ECO:0000313" key="3">
    <source>
        <dbReference type="Proteomes" id="UP000288805"/>
    </source>
</evidence>
<dbReference type="EMBL" id="QGNW01000230">
    <property type="protein sequence ID" value="RVW83248.1"/>
    <property type="molecule type" value="Genomic_DNA"/>
</dbReference>